<proteinExistence type="predicted"/>
<feature type="compositionally biased region" description="Low complexity" evidence="1">
    <location>
        <begin position="59"/>
        <end position="68"/>
    </location>
</feature>
<feature type="region of interest" description="Disordered" evidence="1">
    <location>
        <begin position="36"/>
        <end position="84"/>
    </location>
</feature>
<reference evidence="2" key="1">
    <citation type="submission" date="2020-06" db="EMBL/GenBank/DDBJ databases">
        <authorList>
            <person name="Li T."/>
            <person name="Hu X."/>
            <person name="Zhang T."/>
            <person name="Song X."/>
            <person name="Zhang H."/>
            <person name="Dai N."/>
            <person name="Sheng W."/>
            <person name="Hou X."/>
            <person name="Wei L."/>
        </authorList>
    </citation>
    <scope>NUCLEOTIDE SEQUENCE</scope>
    <source>
        <strain evidence="2">G02</strain>
        <tissue evidence="2">Leaf</tissue>
    </source>
</reference>
<dbReference type="AlphaFoldDB" id="A0AAW2UPY8"/>
<name>A0AAW2UPY8_SESRA</name>
<comment type="caution">
    <text evidence="2">The sequence shown here is derived from an EMBL/GenBank/DDBJ whole genome shotgun (WGS) entry which is preliminary data.</text>
</comment>
<reference evidence="2" key="2">
    <citation type="journal article" date="2024" name="Plant">
        <title>Genomic evolution and insights into agronomic trait innovations of Sesamum species.</title>
        <authorList>
            <person name="Miao H."/>
            <person name="Wang L."/>
            <person name="Qu L."/>
            <person name="Liu H."/>
            <person name="Sun Y."/>
            <person name="Le M."/>
            <person name="Wang Q."/>
            <person name="Wei S."/>
            <person name="Zheng Y."/>
            <person name="Lin W."/>
            <person name="Duan Y."/>
            <person name="Cao H."/>
            <person name="Xiong S."/>
            <person name="Wang X."/>
            <person name="Wei L."/>
            <person name="Li C."/>
            <person name="Ma Q."/>
            <person name="Ju M."/>
            <person name="Zhao R."/>
            <person name="Li G."/>
            <person name="Mu C."/>
            <person name="Tian Q."/>
            <person name="Mei H."/>
            <person name="Zhang T."/>
            <person name="Gao T."/>
            <person name="Zhang H."/>
        </authorList>
    </citation>
    <scope>NUCLEOTIDE SEQUENCE</scope>
    <source>
        <strain evidence="2">G02</strain>
    </source>
</reference>
<protein>
    <submittedName>
        <fullName evidence="2">Uncharacterized protein</fullName>
    </submittedName>
</protein>
<organism evidence="2">
    <name type="scientific">Sesamum radiatum</name>
    <name type="common">Black benniseed</name>
    <dbReference type="NCBI Taxonomy" id="300843"/>
    <lineage>
        <taxon>Eukaryota</taxon>
        <taxon>Viridiplantae</taxon>
        <taxon>Streptophyta</taxon>
        <taxon>Embryophyta</taxon>
        <taxon>Tracheophyta</taxon>
        <taxon>Spermatophyta</taxon>
        <taxon>Magnoliopsida</taxon>
        <taxon>eudicotyledons</taxon>
        <taxon>Gunneridae</taxon>
        <taxon>Pentapetalae</taxon>
        <taxon>asterids</taxon>
        <taxon>lamiids</taxon>
        <taxon>Lamiales</taxon>
        <taxon>Pedaliaceae</taxon>
        <taxon>Sesamum</taxon>
    </lineage>
</organism>
<gene>
    <name evidence="2" type="ORF">Sradi_1303800</name>
</gene>
<evidence type="ECO:0000256" key="1">
    <source>
        <dbReference type="SAM" id="MobiDB-lite"/>
    </source>
</evidence>
<evidence type="ECO:0000313" key="2">
    <source>
        <dbReference type="EMBL" id="KAL0418903.1"/>
    </source>
</evidence>
<sequence length="84" mass="9106">MSYNINGLEERLHELINILVQYEATIEKPTPSVLVGEASTSKKRRARLPDKKIKKGGMTSTAASTSSAPVTPLGGGKGKRKRVR</sequence>
<accession>A0AAW2UPY8</accession>
<dbReference type="EMBL" id="JACGWJ010000005">
    <property type="protein sequence ID" value="KAL0418903.1"/>
    <property type="molecule type" value="Genomic_DNA"/>
</dbReference>